<dbReference type="GeneID" id="82203538"/>
<dbReference type="RefSeq" id="WP_075820726.1">
    <property type="nucleotide sequence ID" value="NZ_CATATF010000147.1"/>
</dbReference>
<dbReference type="OrthoDB" id="1664716at2"/>
<reference evidence="1 2" key="1">
    <citation type="submission" date="2016-11" db="EMBL/GenBank/DDBJ databases">
        <title>Description of two novel members of the family Erysipelotrichaceae: Ileibacterium lipovorans gen. nov., sp. nov. and Dubosiella newyorkensis, gen. nov., sp. nov.</title>
        <authorList>
            <person name="Cox L.M."/>
            <person name="Sohn J."/>
            <person name="Tyrrell K.L."/>
            <person name="Citron D.M."/>
            <person name="Lawson P.A."/>
            <person name="Patel N.B."/>
            <person name="Iizumi T."/>
            <person name="Perez-Perez G.I."/>
            <person name="Goldstein E.J."/>
            <person name="Blaser M.J."/>
        </authorList>
    </citation>
    <scope>NUCLEOTIDE SEQUENCE [LARGE SCALE GENOMIC DNA]</scope>
    <source>
        <strain evidence="1 2">NYU-BL-A3</strain>
    </source>
</reference>
<protein>
    <submittedName>
        <fullName evidence="1">Uncharacterized protein</fullName>
    </submittedName>
</protein>
<dbReference type="AlphaFoldDB" id="A0A1U7NE18"/>
<evidence type="ECO:0000313" key="1">
    <source>
        <dbReference type="EMBL" id="OLU37625.1"/>
    </source>
</evidence>
<gene>
    <name evidence="1" type="ORF">BO222_10275</name>
</gene>
<dbReference type="EMBL" id="MPJW01000196">
    <property type="protein sequence ID" value="OLU37625.1"/>
    <property type="molecule type" value="Genomic_DNA"/>
</dbReference>
<proteinExistence type="predicted"/>
<comment type="caution">
    <text evidence="1">The sequence shown here is derived from an EMBL/GenBank/DDBJ whole genome shotgun (WGS) entry which is preliminary data.</text>
</comment>
<evidence type="ECO:0000313" key="2">
    <source>
        <dbReference type="Proteomes" id="UP000186341"/>
    </source>
</evidence>
<name>A0A1U7NE18_9FIRM</name>
<accession>A0A1U7NE18</accession>
<sequence length="175" mass="20617">MADQFVGCVCEGSAEMAVIRVLLENDLLKFTEEDLINPNDMLLRNGREFSGRYLGARYPEKVKIFYIHDSHHEKFVLPKMTKQKAEVFNVITAPEIEILHIIDQDCHDTYRQKFKSKLKPSEFCKQKLRINYSKSYQYNYDYWNSKPKNLVKAIKEYDRVTSKPKGELNLSDLLK</sequence>
<dbReference type="Proteomes" id="UP000186341">
    <property type="component" value="Unassembled WGS sequence"/>
</dbReference>
<organism evidence="1 2">
    <name type="scientific">Ileibacterium valens</name>
    <dbReference type="NCBI Taxonomy" id="1862668"/>
    <lineage>
        <taxon>Bacteria</taxon>
        <taxon>Bacillati</taxon>
        <taxon>Bacillota</taxon>
        <taxon>Erysipelotrichia</taxon>
        <taxon>Erysipelotrichales</taxon>
        <taxon>Erysipelotrichaceae</taxon>
        <taxon>Ileibacterium</taxon>
    </lineage>
</organism>
<keyword evidence="2" id="KW-1185">Reference proteome</keyword>